<dbReference type="GO" id="GO:0006487">
    <property type="term" value="P:protein N-linked glycosylation"/>
    <property type="evidence" value="ECO:0007669"/>
    <property type="project" value="TreeGrafter"/>
</dbReference>
<dbReference type="PANTHER" id="PTHR31121">
    <property type="entry name" value="ALPHA-1,2 MANNOSYLTRANSFERASE KTR1"/>
    <property type="match status" value="1"/>
</dbReference>
<comment type="similarity">
    <text evidence="1">Belongs to the glycosyltransferase 15 family.</text>
</comment>
<accession>A0A8H7QTG6</accession>
<keyword evidence="3" id="KW-0812">Transmembrane</keyword>
<evidence type="ECO:0000256" key="1">
    <source>
        <dbReference type="ARBA" id="ARBA00007677"/>
    </source>
</evidence>
<keyword evidence="5" id="KW-1185">Reference proteome</keyword>
<keyword evidence="2" id="KW-0808">Transferase</keyword>
<keyword evidence="3" id="KW-1133">Transmembrane helix</keyword>
<proteinExistence type="inferred from homology"/>
<dbReference type="Gene3D" id="3.90.550.10">
    <property type="entry name" value="Spore Coat Polysaccharide Biosynthesis Protein SpsA, Chain A"/>
    <property type="match status" value="1"/>
</dbReference>
<reference evidence="4" key="1">
    <citation type="submission" date="2020-12" db="EMBL/GenBank/DDBJ databases">
        <title>Metabolic potential, ecology and presence of endohyphal bacteria is reflected in genomic diversity of Mucoromycotina.</title>
        <authorList>
            <person name="Muszewska A."/>
            <person name="Okrasinska A."/>
            <person name="Steczkiewicz K."/>
            <person name="Drgas O."/>
            <person name="Orlowska M."/>
            <person name="Perlinska-Lenart U."/>
            <person name="Aleksandrzak-Piekarczyk T."/>
            <person name="Szatraj K."/>
            <person name="Zielenkiewicz U."/>
            <person name="Pilsyk S."/>
            <person name="Malc E."/>
            <person name="Mieczkowski P."/>
            <person name="Kruszewska J.S."/>
            <person name="Biernat P."/>
            <person name="Pawlowska J."/>
        </authorList>
    </citation>
    <scope>NUCLEOTIDE SEQUENCE</scope>
    <source>
        <strain evidence="4">WA0000017839</strain>
    </source>
</reference>
<feature type="transmembrane region" description="Helical" evidence="3">
    <location>
        <begin position="7"/>
        <end position="27"/>
    </location>
</feature>
<protein>
    <submittedName>
        <fullName evidence="4">Uncharacterized protein</fullName>
    </submittedName>
</protein>
<name>A0A8H7QTG6_9FUNG</name>
<keyword evidence="3" id="KW-0472">Membrane</keyword>
<dbReference type="GO" id="GO:0016020">
    <property type="term" value="C:membrane"/>
    <property type="evidence" value="ECO:0007669"/>
    <property type="project" value="InterPro"/>
</dbReference>
<dbReference type="GO" id="GO:0000032">
    <property type="term" value="P:cell wall mannoprotein biosynthetic process"/>
    <property type="evidence" value="ECO:0007669"/>
    <property type="project" value="TreeGrafter"/>
</dbReference>
<dbReference type="InterPro" id="IPR002685">
    <property type="entry name" value="Glyco_trans_15"/>
</dbReference>
<organism evidence="4 5">
    <name type="scientific">Mucor saturninus</name>
    <dbReference type="NCBI Taxonomy" id="64648"/>
    <lineage>
        <taxon>Eukaryota</taxon>
        <taxon>Fungi</taxon>
        <taxon>Fungi incertae sedis</taxon>
        <taxon>Mucoromycota</taxon>
        <taxon>Mucoromycotina</taxon>
        <taxon>Mucoromycetes</taxon>
        <taxon>Mucorales</taxon>
        <taxon>Mucorineae</taxon>
        <taxon>Mucoraceae</taxon>
        <taxon>Mucor</taxon>
    </lineage>
</organism>
<dbReference type="GO" id="GO:0005794">
    <property type="term" value="C:Golgi apparatus"/>
    <property type="evidence" value="ECO:0007669"/>
    <property type="project" value="TreeGrafter"/>
</dbReference>
<dbReference type="InterPro" id="IPR029044">
    <property type="entry name" value="Nucleotide-diphossugar_trans"/>
</dbReference>
<dbReference type="Pfam" id="PF01793">
    <property type="entry name" value="Glyco_transf_15"/>
    <property type="match status" value="1"/>
</dbReference>
<dbReference type="EMBL" id="JAEPRD010000113">
    <property type="protein sequence ID" value="KAG2198319.1"/>
    <property type="molecule type" value="Genomic_DNA"/>
</dbReference>
<dbReference type="Proteomes" id="UP000603453">
    <property type="component" value="Unassembled WGS sequence"/>
</dbReference>
<evidence type="ECO:0000313" key="5">
    <source>
        <dbReference type="Proteomes" id="UP000603453"/>
    </source>
</evidence>
<evidence type="ECO:0000256" key="3">
    <source>
        <dbReference type="SAM" id="Phobius"/>
    </source>
</evidence>
<dbReference type="OrthoDB" id="439943at2759"/>
<dbReference type="AlphaFoldDB" id="A0A8H7QTG6"/>
<comment type="caution">
    <text evidence="4">The sequence shown here is derived from an EMBL/GenBank/DDBJ whole genome shotgun (WGS) entry which is preliminary data.</text>
</comment>
<dbReference type="PANTHER" id="PTHR31121:SF8">
    <property type="entry name" value="GLYCOLIPID 2-ALPHA-MANNOSYLTRANSFERASE-RELATED"/>
    <property type="match status" value="1"/>
</dbReference>
<dbReference type="SUPFAM" id="SSF53448">
    <property type="entry name" value="Nucleotide-diphospho-sugar transferases"/>
    <property type="match status" value="1"/>
</dbReference>
<dbReference type="GO" id="GO:0000026">
    <property type="term" value="F:alpha-1,2-mannosyltransferase activity"/>
    <property type="evidence" value="ECO:0007669"/>
    <property type="project" value="TreeGrafter"/>
</dbReference>
<evidence type="ECO:0000256" key="2">
    <source>
        <dbReference type="ARBA" id="ARBA00022679"/>
    </source>
</evidence>
<evidence type="ECO:0000313" key="4">
    <source>
        <dbReference type="EMBL" id="KAG2198319.1"/>
    </source>
</evidence>
<dbReference type="GO" id="GO:0006493">
    <property type="term" value="P:protein O-linked glycosylation"/>
    <property type="evidence" value="ECO:0007669"/>
    <property type="project" value="TreeGrafter"/>
</dbReference>
<gene>
    <name evidence="4" type="ORF">INT47_003032</name>
</gene>
<sequence>MSKRRQTLGLQILATVAILGLIAYLFFPKADMQLADNWYGDLKSTFEAQARQGEAALAAYKNAVISSSTTTTSSPHHPIPNPNRVKAAFVILARNSDLNGIRSSIRQMEDRFNRKFNYPYVFLNEENFTEEFKEKTAALTNSEVHYGKIDADMWGYPDHVDTKKAADCRKKMQDKGIIYGGSESYRHMCRFQSGFFFRHPLLDAFEYYWRVEPDVSYFCDIDYDVFQMMKDKKLKYGKSFIQKKS</sequence>